<dbReference type="OrthoDB" id="2280511at2759"/>
<evidence type="ECO:0000313" key="1">
    <source>
        <dbReference type="EMBL" id="RCH94802.1"/>
    </source>
</evidence>
<evidence type="ECO:0000313" key="2">
    <source>
        <dbReference type="Proteomes" id="UP000252139"/>
    </source>
</evidence>
<gene>
    <name evidence="1" type="ORF">CU097_011625</name>
</gene>
<dbReference type="EMBL" id="PJQL01000538">
    <property type="protein sequence ID" value="RCH94802.1"/>
    <property type="molecule type" value="Genomic_DNA"/>
</dbReference>
<protein>
    <submittedName>
        <fullName evidence="1">Uncharacterized protein</fullName>
    </submittedName>
</protein>
<dbReference type="AlphaFoldDB" id="A0A367JXS6"/>
<reference evidence="1 2" key="1">
    <citation type="journal article" date="2018" name="G3 (Bethesda)">
        <title>Phylogenetic and Phylogenomic Definition of Rhizopus Species.</title>
        <authorList>
            <person name="Gryganskyi A.P."/>
            <person name="Golan J."/>
            <person name="Dolatabadi S."/>
            <person name="Mondo S."/>
            <person name="Robb S."/>
            <person name="Idnurm A."/>
            <person name="Muszewska A."/>
            <person name="Steczkiewicz K."/>
            <person name="Masonjones S."/>
            <person name="Liao H.L."/>
            <person name="Gajdeczka M.T."/>
            <person name="Anike F."/>
            <person name="Vuek A."/>
            <person name="Anishchenko I.M."/>
            <person name="Voigt K."/>
            <person name="de Hoog G.S."/>
            <person name="Smith M.E."/>
            <person name="Heitman J."/>
            <person name="Vilgalys R."/>
            <person name="Stajich J.E."/>
        </authorList>
    </citation>
    <scope>NUCLEOTIDE SEQUENCE [LARGE SCALE GENOMIC DNA]</scope>
    <source>
        <strain evidence="1 2">CBS 357.93</strain>
    </source>
</reference>
<proteinExistence type="predicted"/>
<dbReference type="Proteomes" id="UP000252139">
    <property type="component" value="Unassembled WGS sequence"/>
</dbReference>
<accession>A0A367JXS6</accession>
<keyword evidence="2" id="KW-1185">Reference proteome</keyword>
<sequence length="315" mass="35882">MLSADSLLFVAYIFIKPATPGIQYNLNCPMVEQKEKVAIAPVVLVKIRDNCSCDNEEVNKEYFQSMIQQSTFSCLKKTPAARQFLLNALEQPLEKLLFWLGSNGFDTSSDEELKATLFVRLVLSDYYANCIKPVSMTINNERTPFVEYVVPLLKYFSAAYSTISFQWCKKGLETNRYASLYHTDIIERKRLADGVGYIAAEQSEALLVESSGEDDDSHKSEDTLKLLECSIRALKLEMEKYKGSSLETFKQRRFLTCLYAGNKLTLMSTSLVDADRWSFRANVLSPGFVRGTKKGLGAAVKGRKWLDRKWRNHFQ</sequence>
<comment type="caution">
    <text evidence="1">The sequence shown here is derived from an EMBL/GenBank/DDBJ whole genome shotgun (WGS) entry which is preliminary data.</text>
</comment>
<name>A0A367JXS6_RHIAZ</name>
<organism evidence="1 2">
    <name type="scientific">Rhizopus azygosporus</name>
    <name type="common">Rhizopus microsporus var. azygosporus</name>
    <dbReference type="NCBI Taxonomy" id="86630"/>
    <lineage>
        <taxon>Eukaryota</taxon>
        <taxon>Fungi</taxon>
        <taxon>Fungi incertae sedis</taxon>
        <taxon>Mucoromycota</taxon>
        <taxon>Mucoromycotina</taxon>
        <taxon>Mucoromycetes</taxon>
        <taxon>Mucorales</taxon>
        <taxon>Mucorineae</taxon>
        <taxon>Rhizopodaceae</taxon>
        <taxon>Rhizopus</taxon>
    </lineage>
</organism>